<dbReference type="Proteomes" id="UP000242715">
    <property type="component" value="Unassembled WGS sequence"/>
</dbReference>
<dbReference type="AlphaFoldDB" id="A0A2Z6P733"/>
<name>A0A2Z6P733_TRISU</name>
<keyword evidence="2" id="KW-1185">Reference proteome</keyword>
<gene>
    <name evidence="1" type="ORF">TSUD_349570</name>
</gene>
<protein>
    <submittedName>
        <fullName evidence="1">Uncharacterized protein</fullName>
    </submittedName>
</protein>
<reference evidence="2" key="1">
    <citation type="journal article" date="2017" name="Front. Plant Sci.">
        <title>Climate Clever Clovers: New Paradigm to Reduce the Environmental Footprint of Ruminants by Breeding Low Methanogenic Forages Utilizing Haplotype Variation.</title>
        <authorList>
            <person name="Kaur P."/>
            <person name="Appels R."/>
            <person name="Bayer P.E."/>
            <person name="Keeble-Gagnere G."/>
            <person name="Wang J."/>
            <person name="Hirakawa H."/>
            <person name="Shirasawa K."/>
            <person name="Vercoe P."/>
            <person name="Stefanova K."/>
            <person name="Durmic Z."/>
            <person name="Nichols P."/>
            <person name="Revell C."/>
            <person name="Isobe S.N."/>
            <person name="Edwards D."/>
            <person name="Erskine W."/>
        </authorList>
    </citation>
    <scope>NUCLEOTIDE SEQUENCE [LARGE SCALE GENOMIC DNA]</scope>
    <source>
        <strain evidence="2">cv. Daliak</strain>
    </source>
</reference>
<dbReference type="EMBL" id="DF974009">
    <property type="protein sequence ID" value="GAU44025.1"/>
    <property type="molecule type" value="Genomic_DNA"/>
</dbReference>
<accession>A0A2Z6P733</accession>
<proteinExistence type="predicted"/>
<evidence type="ECO:0000313" key="2">
    <source>
        <dbReference type="Proteomes" id="UP000242715"/>
    </source>
</evidence>
<organism evidence="1 2">
    <name type="scientific">Trifolium subterraneum</name>
    <name type="common">Subterranean clover</name>
    <dbReference type="NCBI Taxonomy" id="3900"/>
    <lineage>
        <taxon>Eukaryota</taxon>
        <taxon>Viridiplantae</taxon>
        <taxon>Streptophyta</taxon>
        <taxon>Embryophyta</taxon>
        <taxon>Tracheophyta</taxon>
        <taxon>Spermatophyta</taxon>
        <taxon>Magnoliopsida</taxon>
        <taxon>eudicotyledons</taxon>
        <taxon>Gunneridae</taxon>
        <taxon>Pentapetalae</taxon>
        <taxon>rosids</taxon>
        <taxon>fabids</taxon>
        <taxon>Fabales</taxon>
        <taxon>Fabaceae</taxon>
        <taxon>Papilionoideae</taxon>
        <taxon>50 kb inversion clade</taxon>
        <taxon>NPAAA clade</taxon>
        <taxon>Hologalegina</taxon>
        <taxon>IRL clade</taxon>
        <taxon>Trifolieae</taxon>
        <taxon>Trifolium</taxon>
    </lineage>
</organism>
<sequence length="79" mass="8995">MEFKKEIGNQIEGRNNFWGVKQIEEHNGESLEKQQFDEKETPIIQGDIHIDDSVLEQVENESSPIVIGSNTSTSFSMNL</sequence>
<evidence type="ECO:0000313" key="1">
    <source>
        <dbReference type="EMBL" id="GAU44025.1"/>
    </source>
</evidence>